<dbReference type="InterPro" id="IPR012910">
    <property type="entry name" value="Plug_dom"/>
</dbReference>
<comment type="subcellular location">
    <subcellularLocation>
        <location evidence="1 7">Cell outer membrane</location>
        <topology evidence="1 7">Multi-pass membrane protein</topology>
    </subcellularLocation>
</comment>
<comment type="caution">
    <text evidence="9">The sequence shown here is derived from an EMBL/GenBank/DDBJ whole genome shotgun (WGS) entry which is preliminary data.</text>
</comment>
<dbReference type="NCBIfam" id="TIGR04057">
    <property type="entry name" value="SusC_RagA_signa"/>
    <property type="match status" value="1"/>
</dbReference>
<sequence>MKSLKQSPAVGLGGMWKSMLLFFIAGMFSLSLSAQNIVLQGTVLDSAGGGPLPGVSVKVKGESTGASTDQDGKFSLEVQEPEVVLEVSFLGYATQEVRAREGQPVTIRLAPDNQALEQVVVIGYGSKRKRDITSAVSVIDMEKIKDRPVSNLNNLMLGQAPGVVVKQNTGTPGEELDVKIRGIGSLGAGSDPLFVIDGFAMGTSAGRNLNAADVESITVLKDAASTAIYGARGSNGVVLITTKTADDNELSLGFIANYGVQNIPDSRRIEMMNGVEFAQYKKESFMDKIRYFEGREPSLEEVPESYRYPEQTQYSTDWLDAILHNNAPFQDYNLMLASGKGRVKSLLSINYLNQAGAVIETGFERFNVRANLRGDINEHISLGWNIAGAFFKEQHAATTGRDAIIGSALWADPREPIYNEDGSFNDYIGGRDGVFGTSNPVQEMMEMERNRTNADVITNGYIEFKFLQNFTFRSSVNARIINEKDKAFRPSTLAGRGFDAPPPREASLSQGQWETINVAADQVLTYDRSMGDHDFSIMAGYSAQEETMKWLTAGGNEFPNDIVRFLGAAERVDAASGEASWSMLAYIGRVNYTFMDKYLFSATFRREGSSRFGINNKWGNFPAASLGWRISEESFMENAAWVSDLKLRGSWGVTGNNDIGNYRSLSILNASNYVLGGNFAAGQVLGAFANTDLGWEQSNQTNIGLDASLFRNRLYFTAEYYHKTTNDMLLPIEIPVISGFTTTFSNIGKVENKGLEFAIGYQTSVNDINLYADFNIAFNRNKVLEINGENDEIRNGGFYSTYNVSRPGRPIGMLHGFRMLGIFNTQKEIDDWAEQDGAIPGVYKYEDTNGDGVITYDTQDMVEIGNPHPKAVWGFTLGGDYRNFDVNLLFTGAQDYDVFRNIEATTMNMDGVFNILRSGKNRWRSAENPGDGKGATTNTWKWERESNSRYVYDASHAWLKNLTIGYTFPSFHNTRVYFSADNLLLITNYPGNNPDVDQRGGTQPGVDDETYPVPRIFSIGASVKF</sequence>
<dbReference type="Pfam" id="PF13715">
    <property type="entry name" value="CarbopepD_reg_2"/>
    <property type="match status" value="1"/>
</dbReference>
<reference evidence="9 10" key="1">
    <citation type="submission" date="2019-03" db="EMBL/GenBank/DDBJ databases">
        <title>Genomic Encyclopedia of Type Strains, Phase IV (KMG-IV): sequencing the most valuable type-strain genomes for metagenomic binning, comparative biology and taxonomic classification.</title>
        <authorList>
            <person name="Goeker M."/>
        </authorList>
    </citation>
    <scope>NUCLEOTIDE SEQUENCE [LARGE SCALE GENOMIC DNA]</scope>
    <source>
        <strain evidence="9 10">DSM 21100</strain>
    </source>
</reference>
<keyword evidence="10" id="KW-1185">Reference proteome</keyword>
<gene>
    <name evidence="9" type="ORF">EDD80_102192</name>
</gene>
<dbReference type="AlphaFoldDB" id="A0A4R3KV89"/>
<dbReference type="InterPro" id="IPR023997">
    <property type="entry name" value="TonB-dep_OMP_SusC/RagA_CS"/>
</dbReference>
<evidence type="ECO:0000256" key="1">
    <source>
        <dbReference type="ARBA" id="ARBA00004571"/>
    </source>
</evidence>
<dbReference type="InterPro" id="IPR037066">
    <property type="entry name" value="Plug_dom_sf"/>
</dbReference>
<dbReference type="GO" id="GO:0009279">
    <property type="term" value="C:cell outer membrane"/>
    <property type="evidence" value="ECO:0007669"/>
    <property type="project" value="UniProtKB-SubCell"/>
</dbReference>
<dbReference type="Gene3D" id="2.60.40.1120">
    <property type="entry name" value="Carboxypeptidase-like, regulatory domain"/>
    <property type="match status" value="1"/>
</dbReference>
<dbReference type="SUPFAM" id="SSF49464">
    <property type="entry name" value="Carboxypeptidase regulatory domain-like"/>
    <property type="match status" value="1"/>
</dbReference>
<evidence type="ECO:0000256" key="5">
    <source>
        <dbReference type="ARBA" id="ARBA00023136"/>
    </source>
</evidence>
<evidence type="ECO:0000256" key="4">
    <source>
        <dbReference type="ARBA" id="ARBA00022692"/>
    </source>
</evidence>
<evidence type="ECO:0000256" key="3">
    <source>
        <dbReference type="ARBA" id="ARBA00022452"/>
    </source>
</evidence>
<dbReference type="NCBIfam" id="TIGR04056">
    <property type="entry name" value="OMP_RagA_SusC"/>
    <property type="match status" value="1"/>
</dbReference>
<evidence type="ECO:0000256" key="2">
    <source>
        <dbReference type="ARBA" id="ARBA00022448"/>
    </source>
</evidence>
<keyword evidence="5 7" id="KW-0472">Membrane</keyword>
<keyword evidence="2 7" id="KW-0813">Transport</keyword>
<dbReference type="Gene3D" id="2.170.130.10">
    <property type="entry name" value="TonB-dependent receptor, plug domain"/>
    <property type="match status" value="1"/>
</dbReference>
<dbReference type="InterPro" id="IPR036942">
    <property type="entry name" value="Beta-barrel_TonB_sf"/>
</dbReference>
<evidence type="ECO:0000256" key="7">
    <source>
        <dbReference type="PROSITE-ProRule" id="PRU01360"/>
    </source>
</evidence>
<evidence type="ECO:0000259" key="8">
    <source>
        <dbReference type="Pfam" id="PF07715"/>
    </source>
</evidence>
<dbReference type="InterPro" id="IPR023996">
    <property type="entry name" value="TonB-dep_OMP_SusC/RagA"/>
</dbReference>
<accession>A0A4R3KV89</accession>
<name>A0A4R3KV89_9SPHI</name>
<dbReference type="SUPFAM" id="SSF56935">
    <property type="entry name" value="Porins"/>
    <property type="match status" value="1"/>
</dbReference>
<keyword evidence="4 7" id="KW-0812">Transmembrane</keyword>
<dbReference type="PROSITE" id="PS52016">
    <property type="entry name" value="TONB_DEPENDENT_REC_3"/>
    <property type="match status" value="1"/>
</dbReference>
<evidence type="ECO:0000313" key="9">
    <source>
        <dbReference type="EMBL" id="TCS89001.1"/>
    </source>
</evidence>
<dbReference type="InterPro" id="IPR008969">
    <property type="entry name" value="CarboxyPept-like_regulatory"/>
</dbReference>
<protein>
    <submittedName>
        <fullName evidence="9">TonB-linked SusC/RagA family outer membrane protein</fullName>
    </submittedName>
</protein>
<comment type="similarity">
    <text evidence="7">Belongs to the TonB-dependent receptor family.</text>
</comment>
<keyword evidence="6 7" id="KW-0998">Cell outer membrane</keyword>
<dbReference type="InterPro" id="IPR039426">
    <property type="entry name" value="TonB-dep_rcpt-like"/>
</dbReference>
<proteinExistence type="inferred from homology"/>
<dbReference type="Pfam" id="PF07715">
    <property type="entry name" value="Plug"/>
    <property type="match status" value="1"/>
</dbReference>
<evidence type="ECO:0000313" key="10">
    <source>
        <dbReference type="Proteomes" id="UP000295807"/>
    </source>
</evidence>
<dbReference type="Gene3D" id="2.40.170.20">
    <property type="entry name" value="TonB-dependent receptor, beta-barrel domain"/>
    <property type="match status" value="1"/>
</dbReference>
<feature type="domain" description="TonB-dependent receptor plug" evidence="8">
    <location>
        <begin position="129"/>
        <end position="237"/>
    </location>
</feature>
<keyword evidence="3 7" id="KW-1134">Transmembrane beta strand</keyword>
<dbReference type="EMBL" id="SMAD01000002">
    <property type="protein sequence ID" value="TCS89001.1"/>
    <property type="molecule type" value="Genomic_DNA"/>
</dbReference>
<dbReference type="RefSeq" id="WP_207910212.1">
    <property type="nucleotide sequence ID" value="NZ_CP042432.1"/>
</dbReference>
<evidence type="ECO:0000256" key="6">
    <source>
        <dbReference type="ARBA" id="ARBA00023237"/>
    </source>
</evidence>
<organism evidence="9 10">
    <name type="scientific">Anseongella ginsenosidimutans</name>
    <dbReference type="NCBI Taxonomy" id="496056"/>
    <lineage>
        <taxon>Bacteria</taxon>
        <taxon>Pseudomonadati</taxon>
        <taxon>Bacteroidota</taxon>
        <taxon>Sphingobacteriia</taxon>
        <taxon>Sphingobacteriales</taxon>
        <taxon>Sphingobacteriaceae</taxon>
        <taxon>Anseongella</taxon>
    </lineage>
</organism>
<dbReference type="Proteomes" id="UP000295807">
    <property type="component" value="Unassembled WGS sequence"/>
</dbReference>